<dbReference type="InterPro" id="IPR038062">
    <property type="entry name" value="ScdA-like_N_sf"/>
</dbReference>
<organism evidence="2 3">
    <name type="scientific">Psychrilyobacter piezotolerans</name>
    <dbReference type="NCBI Taxonomy" id="2293438"/>
    <lineage>
        <taxon>Bacteria</taxon>
        <taxon>Fusobacteriati</taxon>
        <taxon>Fusobacteriota</taxon>
        <taxon>Fusobacteriia</taxon>
        <taxon>Fusobacteriales</taxon>
        <taxon>Fusobacteriaceae</taxon>
        <taxon>Psychrilyobacter</taxon>
    </lineage>
</organism>
<dbReference type="RefSeq" id="WP_114641990.1">
    <property type="nucleotide sequence ID" value="NZ_JAACIO010000008.1"/>
</dbReference>
<dbReference type="Proteomes" id="UP000263486">
    <property type="component" value="Unassembled WGS sequence"/>
</dbReference>
<feature type="domain" description="DUF1858" evidence="1">
    <location>
        <begin position="9"/>
        <end position="59"/>
    </location>
</feature>
<dbReference type="InterPro" id="IPR015077">
    <property type="entry name" value="DUF1858"/>
</dbReference>
<dbReference type="Pfam" id="PF08984">
    <property type="entry name" value="DUF1858"/>
    <property type="match status" value="1"/>
</dbReference>
<gene>
    <name evidence="2" type="ORF">DYH56_06150</name>
</gene>
<accession>A0ABX9KIA8</accession>
<dbReference type="EMBL" id="QUAJ01000008">
    <property type="protein sequence ID" value="REI41722.1"/>
    <property type="molecule type" value="Genomic_DNA"/>
</dbReference>
<comment type="caution">
    <text evidence="2">The sequence shown here is derived from an EMBL/GenBank/DDBJ whole genome shotgun (WGS) entry which is preliminary data.</text>
</comment>
<dbReference type="Gene3D" id="1.10.3910.10">
    <property type="entry name" value="SP0561-like"/>
    <property type="match status" value="1"/>
</dbReference>
<sequence>MIDENFLLKMNIQELFKKYPFIVEIFENYGLKCRGCTFSEKVTLEEALESSKLPSKEIIEEILEHLEILP</sequence>
<keyword evidence="3" id="KW-1185">Reference proteome</keyword>
<reference evidence="2 3" key="1">
    <citation type="submission" date="2018-08" db="EMBL/GenBank/DDBJ databases">
        <title>Draft genome sequence of Psychrilyobacter sp. strain SD5 isolated from Black Sea water.</title>
        <authorList>
            <person name="Yadav S."/>
            <person name="Villanueva L."/>
            <person name="Damste J.S.S."/>
        </authorList>
    </citation>
    <scope>NUCLEOTIDE SEQUENCE [LARGE SCALE GENOMIC DNA]</scope>
    <source>
        <strain evidence="2 3">SD5</strain>
    </source>
</reference>
<evidence type="ECO:0000313" key="2">
    <source>
        <dbReference type="EMBL" id="REI41722.1"/>
    </source>
</evidence>
<evidence type="ECO:0000313" key="3">
    <source>
        <dbReference type="Proteomes" id="UP000263486"/>
    </source>
</evidence>
<proteinExistence type="predicted"/>
<evidence type="ECO:0000259" key="1">
    <source>
        <dbReference type="Pfam" id="PF08984"/>
    </source>
</evidence>
<name>A0ABX9KIA8_9FUSO</name>
<protein>
    <submittedName>
        <fullName evidence="2">DUF1858 domain-containing protein</fullName>
    </submittedName>
</protein>
<dbReference type="SUPFAM" id="SSF140683">
    <property type="entry name" value="SP0561-like"/>
    <property type="match status" value="1"/>
</dbReference>